<evidence type="ECO:0000256" key="5">
    <source>
        <dbReference type="ARBA" id="ARBA00022741"/>
    </source>
</evidence>
<evidence type="ECO:0000256" key="4">
    <source>
        <dbReference type="ARBA" id="ARBA00022737"/>
    </source>
</evidence>
<feature type="transmembrane region" description="Helical" evidence="10">
    <location>
        <begin position="807"/>
        <end position="824"/>
    </location>
</feature>
<dbReference type="FunFam" id="3.40.50.300:FF:000163">
    <property type="entry name" value="Multidrug resistance-associated protein member 4"/>
    <property type="match status" value="1"/>
</dbReference>
<feature type="transmembrane region" description="Helical" evidence="10">
    <location>
        <begin position="265"/>
        <end position="286"/>
    </location>
</feature>
<feature type="transmembrane region" description="Helical" evidence="10">
    <location>
        <begin position="975"/>
        <end position="996"/>
    </location>
</feature>
<reference evidence="13 14" key="1">
    <citation type="submission" date="2020-02" db="EMBL/GenBank/DDBJ databases">
        <title>Relaxed selection underlies rapid genomic changes in the transitions from sociality to social parasitism in ants.</title>
        <authorList>
            <person name="Bi X."/>
        </authorList>
    </citation>
    <scope>NUCLEOTIDE SEQUENCE [LARGE SCALE GENOMIC DNA]</scope>
    <source>
        <strain evidence="13">BGI-DK2014b</strain>
        <tissue evidence="13">Whole body</tissue>
    </source>
</reference>
<feature type="domain" description="ABC transmembrane type-1" evidence="12">
    <location>
        <begin position="811"/>
        <end position="1129"/>
    </location>
</feature>
<gene>
    <name evidence="13" type="primary">Abcc4_5</name>
    <name evidence="13" type="ORF">G6Z77_0004565</name>
</gene>
<evidence type="ECO:0000256" key="2">
    <source>
        <dbReference type="ARBA" id="ARBA00022448"/>
    </source>
</evidence>
<feature type="region of interest" description="Disordered" evidence="9">
    <location>
        <begin position="1"/>
        <end position="20"/>
    </location>
</feature>
<feature type="transmembrane region" description="Helical" evidence="10">
    <location>
        <begin position="239"/>
        <end position="259"/>
    </location>
</feature>
<dbReference type="InterPro" id="IPR036640">
    <property type="entry name" value="ABC1_TM_sf"/>
</dbReference>
<comment type="subcellular location">
    <subcellularLocation>
        <location evidence="1">Membrane</location>
        <topology evidence="1">Multi-pass membrane protein</topology>
    </subcellularLocation>
</comment>
<dbReference type="PROSITE" id="PS00211">
    <property type="entry name" value="ABC_TRANSPORTER_1"/>
    <property type="match status" value="2"/>
</dbReference>
<evidence type="ECO:0000256" key="9">
    <source>
        <dbReference type="SAM" id="MobiDB-lite"/>
    </source>
</evidence>
<feature type="transmembrane region" description="Helical" evidence="10">
    <location>
        <begin position="1053"/>
        <end position="1084"/>
    </location>
</feature>
<keyword evidence="5" id="KW-0547">Nucleotide-binding</keyword>
<proteinExistence type="predicted"/>
<dbReference type="Gene3D" id="3.40.50.300">
    <property type="entry name" value="P-loop containing nucleotide triphosphate hydrolases"/>
    <property type="match status" value="2"/>
</dbReference>
<evidence type="ECO:0000256" key="8">
    <source>
        <dbReference type="ARBA" id="ARBA00023136"/>
    </source>
</evidence>
<dbReference type="OrthoDB" id="6500128at2759"/>
<dbReference type="SMART" id="SM00382">
    <property type="entry name" value="AAA"/>
    <property type="match status" value="2"/>
</dbReference>
<keyword evidence="8 10" id="KW-0472">Membrane</keyword>
<feature type="non-terminal residue" evidence="13">
    <location>
        <position position="1436"/>
    </location>
</feature>
<dbReference type="InterPro" id="IPR050173">
    <property type="entry name" value="ABC_transporter_C-like"/>
</dbReference>
<accession>A0A836JYY7</accession>
<evidence type="ECO:0000259" key="12">
    <source>
        <dbReference type="PROSITE" id="PS50929"/>
    </source>
</evidence>
<dbReference type="GO" id="GO:0140359">
    <property type="term" value="F:ABC-type transporter activity"/>
    <property type="evidence" value="ECO:0007669"/>
    <property type="project" value="InterPro"/>
</dbReference>
<dbReference type="PANTHER" id="PTHR24223:SF415">
    <property type="entry name" value="FI20190P1"/>
    <property type="match status" value="1"/>
</dbReference>
<evidence type="ECO:0000313" key="14">
    <source>
        <dbReference type="Proteomes" id="UP000670152"/>
    </source>
</evidence>
<dbReference type="GO" id="GO:0005524">
    <property type="term" value="F:ATP binding"/>
    <property type="evidence" value="ECO:0007669"/>
    <property type="project" value="UniProtKB-KW"/>
</dbReference>
<dbReference type="PROSITE" id="PS50893">
    <property type="entry name" value="ABC_TRANSPORTER_2"/>
    <property type="match status" value="2"/>
</dbReference>
<feature type="transmembrane region" description="Helical" evidence="10">
    <location>
        <begin position="383"/>
        <end position="405"/>
    </location>
</feature>
<dbReference type="Gene3D" id="1.20.1560.10">
    <property type="entry name" value="ABC transporter type 1, transmembrane domain"/>
    <property type="match status" value="2"/>
</dbReference>
<feature type="transmembrane region" description="Helical" evidence="10">
    <location>
        <begin position="878"/>
        <end position="898"/>
    </location>
</feature>
<feature type="domain" description="ABC transporter" evidence="11">
    <location>
        <begin position="478"/>
        <end position="730"/>
    </location>
</feature>
<sequence>VSSDFVKRCNNMDKNTSDMKSNPKENANVFSVLFFWWMRELFMTGSKRDLEESDIYRPIKEDKSQKITDHLEKYWNRELDKLKNLEYTLGKDGQKVSLKKNVRPRLYKAIFKVFWLPYMIIGICVFIQCSVIRVAIPIIQSWIVNYFSRNSNLKYKIEKNEVLLYVVFMVLCSFISVLMMHHTILQSLHIGMKIRVCCSSLLYRKLLRLNRASMNQTGTGQIMNLLSNDVNRFDQLTAFLNYVWIMPFQIIIMGTIMWQKIGISVLVGIGSLLIIALLVQGTFSLLSRRIRAMIAPLTDRRVQLMSELVAGIQVVKMYAWEKPFSKIVSVTRELEIKKIKFSSYVRAAYLAIIVFTERLTLYFALITFVLMGNDLTADVTYEMSTYFNMLQLTTALYFPQALIMLGESMVSLNRLEDFLLMDEVNMDRSQKTSQLQFKSQKSNDATNAENEIDRYISRNGSIGLSELQRPLPDLPVYVKLQRVSANWINGQLPPTLCNISLTIKPGQLCAMVGAVGSGKSSVLHLLLKELNPGAGSVILTQDSSKNNFQGNLSNGYFMSNPNLRISYASQEPWLFGGTVRDNILFGQPYDKARYMQVVANVCALTKDFQQFPQGDMTLVGDRGVSLSGGQRARINLARAVYRQADLYLFDDPLSAVDTRVAKHLYGNCITEYLHGKTRILVTHQLQFLKRADHIVVLNILIFLLKGFVKMQGNYNEIVKSNKNFIGMMDNFNYEAQKKEDEMRRASEMSRRITITRRVSKLSIASSIICSEIDDSDYVETSPEAEMTAQGRISGKVYKEYLHNGGNYFMLFILLVLFIISQIATTGNDYWLSYWTTLEDVRRFRNTSDTQFANMYNDSFLGSIFTLNPDGLLGTLDAIYVYTFCIIACTVTTLLRSFLFMKVCMNSSCNLHNTMFSNLLQARMSFFHANSSGRILNRFSKDIGIMDELLPKVMLEALQGCCVVCGIMIMEAIINQWMLIFITIVIVLFFFMTKFCLKTIQSVKRLEGVTKSPMLSHVNATLNGLPTIRSSGVGIEKMMQKQFDMLQDRHSGTWYLFLTCSTAFGVFTDLIICLFLACLCFSLILVNENGTVADSQAGLAISQSLILIGCLQYSIKQTTETMSLMTSVERIFQYTNLPKEEPITSDNPPPSTWPSQGQLILKDVNMKYHMDDPPVLKNLNVSIEPGWKVGVVGRTGAGKSSLISALFRLFNEGLEGEIKIDGRDTSTVGLSELRCKISIIPQEPVLFSESLRYNLDPFNRYDDIKLWEVLRQVELNDVALDHDIFSGGHNFSVGQRQLICLARAILRNNRLLVLDEATANIDSHTDALIQDTIRSNFKECTVITIAHRLNTIIDSDRIIVMENGSIVEFGCPYELLHNKPDGYFSQMVQKTGNQMAKSLLEQAKKACQKNNDHHELNLLAQNFINDSDTTITEQSAL</sequence>
<comment type="caution">
    <text evidence="13">The sequence shown here is derived from an EMBL/GenBank/DDBJ whole genome shotgun (WGS) entry which is preliminary data.</text>
</comment>
<dbReference type="InterPro" id="IPR017871">
    <property type="entry name" value="ABC_transporter-like_CS"/>
</dbReference>
<feature type="domain" description="ABC transporter" evidence="11">
    <location>
        <begin position="1160"/>
        <end position="1387"/>
    </location>
</feature>
<keyword evidence="2" id="KW-0813">Transport</keyword>
<evidence type="ECO:0000256" key="7">
    <source>
        <dbReference type="ARBA" id="ARBA00022989"/>
    </source>
</evidence>
<feature type="transmembrane region" description="Helical" evidence="10">
    <location>
        <begin position="1096"/>
        <end position="1114"/>
    </location>
</feature>
<evidence type="ECO:0000259" key="11">
    <source>
        <dbReference type="PROSITE" id="PS50893"/>
    </source>
</evidence>
<dbReference type="Proteomes" id="UP000670152">
    <property type="component" value="Unassembled WGS sequence"/>
</dbReference>
<dbReference type="SUPFAM" id="SSF90123">
    <property type="entry name" value="ABC transporter transmembrane region"/>
    <property type="match status" value="2"/>
</dbReference>
<evidence type="ECO:0000256" key="10">
    <source>
        <dbReference type="SAM" id="Phobius"/>
    </source>
</evidence>
<dbReference type="PROSITE" id="PS50929">
    <property type="entry name" value="ABC_TM1F"/>
    <property type="match status" value="2"/>
</dbReference>
<keyword evidence="4" id="KW-0677">Repeat</keyword>
<dbReference type="FunFam" id="1.20.1560.10:FF:000026">
    <property type="entry name" value="Multidrug resistance-associated protein lethal(2)03659"/>
    <property type="match status" value="1"/>
</dbReference>
<dbReference type="GO" id="GO:0016887">
    <property type="term" value="F:ATP hydrolysis activity"/>
    <property type="evidence" value="ECO:0007669"/>
    <property type="project" value="InterPro"/>
</dbReference>
<dbReference type="InterPro" id="IPR011527">
    <property type="entry name" value="ABC1_TM_dom"/>
</dbReference>
<feature type="transmembrane region" description="Helical" evidence="10">
    <location>
        <begin position="347"/>
        <end position="371"/>
    </location>
</feature>
<feature type="transmembrane region" description="Helical" evidence="10">
    <location>
        <begin position="163"/>
        <end position="185"/>
    </location>
</feature>
<dbReference type="FunFam" id="1.20.1560.10:FF:000014">
    <property type="entry name" value="Multidrug resistance-associated protein member 4"/>
    <property type="match status" value="1"/>
</dbReference>
<keyword evidence="3 10" id="KW-0812">Transmembrane</keyword>
<organism evidence="13 14">
    <name type="scientific">Acromyrmex heyeri</name>
    <dbReference type="NCBI Taxonomy" id="230685"/>
    <lineage>
        <taxon>Eukaryota</taxon>
        <taxon>Metazoa</taxon>
        <taxon>Ecdysozoa</taxon>
        <taxon>Arthropoda</taxon>
        <taxon>Hexapoda</taxon>
        <taxon>Insecta</taxon>
        <taxon>Pterygota</taxon>
        <taxon>Neoptera</taxon>
        <taxon>Endopterygota</taxon>
        <taxon>Hymenoptera</taxon>
        <taxon>Apocrita</taxon>
        <taxon>Aculeata</taxon>
        <taxon>Formicoidea</taxon>
        <taxon>Formicidae</taxon>
        <taxon>Myrmicinae</taxon>
        <taxon>Acromyrmex</taxon>
    </lineage>
</organism>
<dbReference type="PANTHER" id="PTHR24223">
    <property type="entry name" value="ATP-BINDING CASSETTE SUB-FAMILY C"/>
    <property type="match status" value="1"/>
</dbReference>
<dbReference type="Pfam" id="PF00664">
    <property type="entry name" value="ABC_membrane"/>
    <property type="match status" value="2"/>
</dbReference>
<dbReference type="InterPro" id="IPR003439">
    <property type="entry name" value="ABC_transporter-like_ATP-bd"/>
</dbReference>
<feature type="domain" description="ABC transmembrane type-1" evidence="12">
    <location>
        <begin position="120"/>
        <end position="391"/>
    </location>
</feature>
<keyword evidence="14" id="KW-1185">Reference proteome</keyword>
<name>A0A836JYY7_9HYME</name>
<keyword evidence="7 10" id="KW-1133">Transmembrane helix</keyword>
<evidence type="ECO:0000256" key="1">
    <source>
        <dbReference type="ARBA" id="ARBA00004141"/>
    </source>
</evidence>
<dbReference type="InterPro" id="IPR044726">
    <property type="entry name" value="ABCC_6TM_D2"/>
</dbReference>
<dbReference type="CDD" id="cd18579">
    <property type="entry name" value="ABC_6TM_ABCC_D1"/>
    <property type="match status" value="1"/>
</dbReference>
<protein>
    <submittedName>
        <fullName evidence="13">MRP4 protein</fullName>
    </submittedName>
</protein>
<dbReference type="EMBL" id="JAANIB010005254">
    <property type="protein sequence ID" value="KAG5332694.1"/>
    <property type="molecule type" value="Genomic_DNA"/>
</dbReference>
<evidence type="ECO:0000256" key="6">
    <source>
        <dbReference type="ARBA" id="ARBA00022840"/>
    </source>
</evidence>
<dbReference type="CDD" id="cd18580">
    <property type="entry name" value="ABC_6TM_ABCC_D2"/>
    <property type="match status" value="1"/>
</dbReference>
<feature type="transmembrane region" description="Helical" evidence="10">
    <location>
        <begin position="113"/>
        <end position="143"/>
    </location>
</feature>
<dbReference type="InterPro" id="IPR027417">
    <property type="entry name" value="P-loop_NTPase"/>
</dbReference>
<dbReference type="GO" id="GO:0016020">
    <property type="term" value="C:membrane"/>
    <property type="evidence" value="ECO:0007669"/>
    <property type="project" value="UniProtKB-SubCell"/>
</dbReference>
<feature type="non-terminal residue" evidence="13">
    <location>
        <position position="1"/>
    </location>
</feature>
<dbReference type="CDD" id="cd03244">
    <property type="entry name" value="ABCC_MRP_domain2"/>
    <property type="match status" value="1"/>
</dbReference>
<dbReference type="Pfam" id="PF00005">
    <property type="entry name" value="ABC_tran"/>
    <property type="match status" value="2"/>
</dbReference>
<dbReference type="CDD" id="cd03250">
    <property type="entry name" value="ABCC_MRP_domain1"/>
    <property type="match status" value="1"/>
</dbReference>
<dbReference type="SUPFAM" id="SSF52540">
    <property type="entry name" value="P-loop containing nucleoside triphosphate hydrolases"/>
    <property type="match status" value="2"/>
</dbReference>
<dbReference type="InterPro" id="IPR003593">
    <property type="entry name" value="AAA+_ATPase"/>
</dbReference>
<dbReference type="InterPro" id="IPR044746">
    <property type="entry name" value="ABCC_6TM_D1"/>
</dbReference>
<dbReference type="FunFam" id="3.40.50.300:FF:000973">
    <property type="entry name" value="Multidrug resistance-associated protein 4"/>
    <property type="match status" value="1"/>
</dbReference>
<evidence type="ECO:0000256" key="3">
    <source>
        <dbReference type="ARBA" id="ARBA00022692"/>
    </source>
</evidence>
<evidence type="ECO:0000313" key="13">
    <source>
        <dbReference type="EMBL" id="KAG5332694.1"/>
    </source>
</evidence>
<keyword evidence="6" id="KW-0067">ATP-binding</keyword>